<dbReference type="OrthoDB" id="6500128at2759"/>
<dbReference type="PANTHER" id="PTHR24223">
    <property type="entry name" value="ATP-BINDING CASSETTE SUB-FAMILY C"/>
    <property type="match status" value="1"/>
</dbReference>
<dbReference type="InterPro" id="IPR050173">
    <property type="entry name" value="ABC_transporter_C-like"/>
</dbReference>
<dbReference type="Gene3D" id="1.20.1560.10">
    <property type="entry name" value="ABC transporter type 1, transmembrane domain"/>
    <property type="match status" value="1"/>
</dbReference>
<dbReference type="SUPFAM" id="SSF90123">
    <property type="entry name" value="ABC transporter transmembrane region"/>
    <property type="match status" value="1"/>
</dbReference>
<feature type="transmembrane region" description="Helical" evidence="8">
    <location>
        <begin position="126"/>
        <end position="145"/>
    </location>
</feature>
<gene>
    <name evidence="9" type="ORF">THRCLA_10937</name>
</gene>
<dbReference type="GO" id="GO:0012505">
    <property type="term" value="C:endomembrane system"/>
    <property type="evidence" value="ECO:0007669"/>
    <property type="project" value="UniProtKB-SubCell"/>
</dbReference>
<dbReference type="InterPro" id="IPR027417">
    <property type="entry name" value="P-loop_NTPase"/>
</dbReference>
<dbReference type="STRING" id="74557.A0A1V9YCH9"/>
<evidence type="ECO:0000256" key="4">
    <source>
        <dbReference type="ARBA" id="ARBA00022741"/>
    </source>
</evidence>
<dbReference type="GO" id="GO:0042626">
    <property type="term" value="F:ATPase-coupled transmembrane transporter activity"/>
    <property type="evidence" value="ECO:0007669"/>
    <property type="project" value="TreeGrafter"/>
</dbReference>
<evidence type="ECO:0000256" key="1">
    <source>
        <dbReference type="ARBA" id="ARBA00004127"/>
    </source>
</evidence>
<dbReference type="Proteomes" id="UP000243217">
    <property type="component" value="Unassembled WGS sequence"/>
</dbReference>
<feature type="non-terminal residue" evidence="9">
    <location>
        <position position="1"/>
    </location>
</feature>
<evidence type="ECO:0000256" key="6">
    <source>
        <dbReference type="ARBA" id="ARBA00022989"/>
    </source>
</evidence>
<keyword evidence="10" id="KW-1185">Reference proteome</keyword>
<sequence length="238" mass="27008">IRTEFASSTVLTIAHRLDTVLDCDRILVFDQGRLAQCDEPKELINAGEGIFFELCSEEDAGLLSRITFGWANALLRQGHERQLDPEDLWPLEPDSTCKNVSSVFEPKYKKSHSIVRTIMSLYGWRLLFVGILQALTLGCTLYGPVVLKEILTEVEGNHFDMNLVLGYVISLFVVKALQAVITAHANLENQIITIKITSALQHLLFQKALVYIYTKLYESSLVNLTIVRNTMLYWKHVH</sequence>
<comment type="subcellular location">
    <subcellularLocation>
        <location evidence="1">Endomembrane system</location>
        <topology evidence="1">Multi-pass membrane protein</topology>
    </subcellularLocation>
</comment>
<keyword evidence="4" id="KW-0547">Nucleotide-binding</keyword>
<comment type="caution">
    <text evidence="9">The sequence shown here is derived from an EMBL/GenBank/DDBJ whole genome shotgun (WGS) entry which is preliminary data.</text>
</comment>
<dbReference type="EMBL" id="JNBS01004336">
    <property type="protein sequence ID" value="OQR83445.1"/>
    <property type="molecule type" value="Genomic_DNA"/>
</dbReference>
<keyword evidence="3" id="KW-0677">Repeat</keyword>
<dbReference type="GO" id="GO:0016020">
    <property type="term" value="C:membrane"/>
    <property type="evidence" value="ECO:0007669"/>
    <property type="project" value="InterPro"/>
</dbReference>
<evidence type="ECO:0000256" key="2">
    <source>
        <dbReference type="ARBA" id="ARBA00022692"/>
    </source>
</evidence>
<dbReference type="PANTHER" id="PTHR24223:SF443">
    <property type="entry name" value="MULTIDRUG-RESISTANCE LIKE PROTEIN 1, ISOFORM I"/>
    <property type="match status" value="1"/>
</dbReference>
<organism evidence="9 10">
    <name type="scientific">Thraustotheca clavata</name>
    <dbReference type="NCBI Taxonomy" id="74557"/>
    <lineage>
        <taxon>Eukaryota</taxon>
        <taxon>Sar</taxon>
        <taxon>Stramenopiles</taxon>
        <taxon>Oomycota</taxon>
        <taxon>Saprolegniomycetes</taxon>
        <taxon>Saprolegniales</taxon>
        <taxon>Achlyaceae</taxon>
        <taxon>Thraustotheca</taxon>
    </lineage>
</organism>
<proteinExistence type="predicted"/>
<accession>A0A1V9YCH9</accession>
<keyword evidence="7 8" id="KW-0472">Membrane</keyword>
<evidence type="ECO:0000313" key="10">
    <source>
        <dbReference type="Proteomes" id="UP000243217"/>
    </source>
</evidence>
<reference evidence="9 10" key="1">
    <citation type="journal article" date="2014" name="Genome Biol. Evol.">
        <title>The secreted proteins of Achlya hypogyna and Thraustotheca clavata identify the ancestral oomycete secretome and reveal gene acquisitions by horizontal gene transfer.</title>
        <authorList>
            <person name="Misner I."/>
            <person name="Blouin N."/>
            <person name="Leonard G."/>
            <person name="Richards T.A."/>
            <person name="Lane C.E."/>
        </authorList>
    </citation>
    <scope>NUCLEOTIDE SEQUENCE [LARGE SCALE GENOMIC DNA]</scope>
    <source>
        <strain evidence="9 10">ATCC 34112</strain>
    </source>
</reference>
<dbReference type="AlphaFoldDB" id="A0A1V9YCH9"/>
<protein>
    <recommendedName>
        <fullName evidence="11">ATP-binding Cassette (ABC) Superfamily</fullName>
    </recommendedName>
</protein>
<evidence type="ECO:0008006" key="11">
    <source>
        <dbReference type="Google" id="ProtNLM"/>
    </source>
</evidence>
<dbReference type="InterPro" id="IPR036640">
    <property type="entry name" value="ABC1_TM_sf"/>
</dbReference>
<feature type="non-terminal residue" evidence="9">
    <location>
        <position position="238"/>
    </location>
</feature>
<dbReference type="SUPFAM" id="SSF52540">
    <property type="entry name" value="P-loop containing nucleoside triphosphate hydrolases"/>
    <property type="match status" value="1"/>
</dbReference>
<evidence type="ECO:0000256" key="7">
    <source>
        <dbReference type="ARBA" id="ARBA00023136"/>
    </source>
</evidence>
<evidence type="ECO:0000256" key="5">
    <source>
        <dbReference type="ARBA" id="ARBA00022840"/>
    </source>
</evidence>
<evidence type="ECO:0000256" key="8">
    <source>
        <dbReference type="SAM" id="Phobius"/>
    </source>
</evidence>
<name>A0A1V9YCH9_9STRA</name>
<dbReference type="GO" id="GO:0005524">
    <property type="term" value="F:ATP binding"/>
    <property type="evidence" value="ECO:0007669"/>
    <property type="project" value="UniProtKB-KW"/>
</dbReference>
<keyword evidence="5" id="KW-0067">ATP-binding</keyword>
<feature type="transmembrane region" description="Helical" evidence="8">
    <location>
        <begin position="165"/>
        <end position="187"/>
    </location>
</feature>
<evidence type="ECO:0000313" key="9">
    <source>
        <dbReference type="EMBL" id="OQR83445.1"/>
    </source>
</evidence>
<keyword evidence="2 8" id="KW-0812">Transmembrane</keyword>
<keyword evidence="6 8" id="KW-1133">Transmembrane helix</keyword>
<dbReference type="Gene3D" id="3.40.50.300">
    <property type="entry name" value="P-loop containing nucleotide triphosphate hydrolases"/>
    <property type="match status" value="1"/>
</dbReference>
<evidence type="ECO:0000256" key="3">
    <source>
        <dbReference type="ARBA" id="ARBA00022737"/>
    </source>
</evidence>